<gene>
    <name evidence="3" type="ORF">AXI58_13975</name>
</gene>
<accession>A0A150F988</accession>
<dbReference type="STRING" id="1793963.AXI58_13975"/>
<feature type="domain" description="Thioesterase" evidence="2">
    <location>
        <begin position="5"/>
        <end position="148"/>
    </location>
</feature>
<dbReference type="Pfam" id="PF00975">
    <property type="entry name" value="Thioesterase"/>
    <property type="match status" value="1"/>
</dbReference>
<evidence type="ECO:0000313" key="3">
    <source>
        <dbReference type="EMBL" id="KXZ20744.1"/>
    </source>
</evidence>
<dbReference type="PANTHER" id="PTHR11487:SF0">
    <property type="entry name" value="S-ACYL FATTY ACID SYNTHASE THIOESTERASE, MEDIUM CHAIN"/>
    <property type="match status" value="1"/>
</dbReference>
<dbReference type="GO" id="GO:0008610">
    <property type="term" value="P:lipid biosynthetic process"/>
    <property type="evidence" value="ECO:0007669"/>
    <property type="project" value="TreeGrafter"/>
</dbReference>
<dbReference type="InterPro" id="IPR001031">
    <property type="entry name" value="Thioesterase"/>
</dbReference>
<dbReference type="Gene3D" id="3.40.50.1820">
    <property type="entry name" value="alpha/beta hydrolase"/>
    <property type="match status" value="1"/>
</dbReference>
<dbReference type="EMBL" id="LSBA01000009">
    <property type="protein sequence ID" value="KXZ20744.1"/>
    <property type="molecule type" value="Genomic_DNA"/>
</dbReference>
<evidence type="ECO:0000256" key="1">
    <source>
        <dbReference type="ARBA" id="ARBA00007169"/>
    </source>
</evidence>
<evidence type="ECO:0000313" key="4">
    <source>
        <dbReference type="Proteomes" id="UP000075430"/>
    </source>
</evidence>
<dbReference type="PANTHER" id="PTHR11487">
    <property type="entry name" value="THIOESTERASE"/>
    <property type="match status" value="1"/>
</dbReference>
<dbReference type="InterPro" id="IPR012223">
    <property type="entry name" value="TEII"/>
</dbReference>
<dbReference type="RefSeq" id="WP_061521374.1">
    <property type="nucleotide sequence ID" value="NZ_JARLZY010000007.1"/>
</dbReference>
<dbReference type="InterPro" id="IPR029058">
    <property type="entry name" value="AB_hydrolase_fold"/>
</dbReference>
<dbReference type="AlphaFoldDB" id="A0A150F988"/>
<comment type="caution">
    <text evidence="3">The sequence shown here is derived from an EMBL/GenBank/DDBJ whole genome shotgun (WGS) entry which is preliminary data.</text>
</comment>
<organism evidence="3 4">
    <name type="scientific">Bacillus nakamurai</name>
    <dbReference type="NCBI Taxonomy" id="1793963"/>
    <lineage>
        <taxon>Bacteria</taxon>
        <taxon>Bacillati</taxon>
        <taxon>Bacillota</taxon>
        <taxon>Bacilli</taxon>
        <taxon>Bacillales</taxon>
        <taxon>Bacillaceae</taxon>
        <taxon>Bacillus</taxon>
    </lineage>
</organism>
<dbReference type="SUPFAM" id="SSF53474">
    <property type="entry name" value="alpha/beta-Hydrolases"/>
    <property type="match status" value="1"/>
</dbReference>
<sequence>MTSIKLFCLPHAGGSSIAFQGWKSKVIPLIKVCPIELKGRGIRSNESFYKNFEEAIDDIYNVLVPTIDGPYAILGHSMGSWLALELYYKLLQEEASLPLHMIFSGNKAPHSQRKEIIYHKLSNEEFRKAIQKIGGTSNKIFENQEIFSIF</sequence>
<dbReference type="Proteomes" id="UP000075430">
    <property type="component" value="Unassembled WGS sequence"/>
</dbReference>
<evidence type="ECO:0000259" key="2">
    <source>
        <dbReference type="Pfam" id="PF00975"/>
    </source>
</evidence>
<reference evidence="4" key="1">
    <citation type="submission" date="2016-02" db="EMBL/GenBank/DDBJ databases">
        <authorList>
            <person name="Dunlap C."/>
        </authorList>
    </citation>
    <scope>NUCLEOTIDE SEQUENCE [LARGE SCALE GENOMIC DNA]</scope>
    <source>
        <strain evidence="4">NRRL B-41092</strain>
    </source>
</reference>
<comment type="similarity">
    <text evidence="1">Belongs to the thioesterase family.</text>
</comment>
<protein>
    <recommendedName>
        <fullName evidence="2">Thioesterase domain-containing protein</fullName>
    </recommendedName>
</protein>
<proteinExistence type="inferred from homology"/>
<keyword evidence="4" id="KW-1185">Reference proteome</keyword>
<dbReference type="OrthoDB" id="2213423at2"/>
<name>A0A150F988_9BACI</name>